<dbReference type="Pfam" id="PF26095">
    <property type="entry name" value="CC_Bre1"/>
    <property type="match status" value="1"/>
</dbReference>
<feature type="coiled-coil region" evidence="16">
    <location>
        <begin position="450"/>
        <end position="480"/>
    </location>
</feature>
<evidence type="ECO:0000313" key="21">
    <source>
        <dbReference type="Proteomes" id="UP000664169"/>
    </source>
</evidence>
<evidence type="ECO:0000256" key="9">
    <source>
        <dbReference type="ARBA" id="ARBA00022833"/>
    </source>
</evidence>
<keyword evidence="18" id="KW-1133">Transmembrane helix</keyword>
<feature type="region of interest" description="Disordered" evidence="17">
    <location>
        <begin position="621"/>
        <end position="644"/>
    </location>
</feature>
<accession>A0A8H3IC47</accession>
<dbReference type="Pfam" id="PF13445">
    <property type="entry name" value="zf-RING_UBOX"/>
    <property type="match status" value="1"/>
</dbReference>
<evidence type="ECO:0000256" key="4">
    <source>
        <dbReference type="ARBA" id="ARBA00005555"/>
    </source>
</evidence>
<evidence type="ECO:0000256" key="13">
    <source>
        <dbReference type="ARBA" id="ARBA00059679"/>
    </source>
</evidence>
<feature type="transmembrane region" description="Helical" evidence="18">
    <location>
        <begin position="69"/>
        <end position="89"/>
    </location>
</feature>
<keyword evidence="11 15" id="KW-0175">Coiled coil</keyword>
<evidence type="ECO:0000256" key="12">
    <source>
        <dbReference type="ARBA" id="ARBA00023242"/>
    </source>
</evidence>
<keyword evidence="6 15" id="KW-0479">Metal-binding</keyword>
<feature type="region of interest" description="Disordered" evidence="17">
    <location>
        <begin position="398"/>
        <end position="442"/>
    </location>
</feature>
<dbReference type="InterPro" id="IPR058643">
    <property type="entry name" value="BRE1-like_CC"/>
</dbReference>
<dbReference type="InterPro" id="IPR013083">
    <property type="entry name" value="Znf_RING/FYVE/PHD"/>
</dbReference>
<evidence type="ECO:0000256" key="18">
    <source>
        <dbReference type="SAM" id="Phobius"/>
    </source>
</evidence>
<feature type="domain" description="RING-type" evidence="19">
    <location>
        <begin position="1051"/>
        <end position="1089"/>
    </location>
</feature>
<dbReference type="InterPro" id="IPR027370">
    <property type="entry name" value="Znf-RING_euk"/>
</dbReference>
<dbReference type="SUPFAM" id="SSF103473">
    <property type="entry name" value="MFS general substrate transporter"/>
    <property type="match status" value="1"/>
</dbReference>
<comment type="subcellular location">
    <subcellularLocation>
        <location evidence="2 15">Nucleus</location>
    </subcellularLocation>
</comment>
<evidence type="ECO:0000256" key="3">
    <source>
        <dbReference type="ARBA" id="ARBA00004906"/>
    </source>
</evidence>
<dbReference type="EC" id="2.3.2.27" evidence="15"/>
<name>A0A8H3IC47_9LECA</name>
<keyword evidence="18" id="KW-0812">Transmembrane</keyword>
<comment type="caution">
    <text evidence="20">The sequence shown here is derived from an EMBL/GenBank/DDBJ whole genome shotgun (WGS) entry which is preliminary data.</text>
</comment>
<sequence>MQGVAHILGRGPDSRLAILGAQAFAVFWIYVLDFAVNVLQAALRAFIVDIAPSFQQDVANAWASRLNSIANICGYLFGYAPLPAIFPWLGNTQLKVLCAIGSIILILTVSISCLATPEEDPRICWPSTTSTTRRIANFLRTSVTAFSRLPAQTRRVCFTQLFNWIGWFPFLFYISTYIGQLYVNPIFEKHPNATKAEIDKAWEEGTRLGSFALLTFAITAFIGNSILPFLMQPLEAPQINQSRMSRVFSWFRIPGLTIQRAWMISHLFFALCMWSTIFITTPRAGAIMTACVGLCWAMTNWAPFAIIAADISSRNHHRGRTKPSSDNDADSAQQDPISEEPVSETNQHIDQAGVVLGMHNVAVSAPQIVATLIASAIFHFSQKGRGIANDDSIGVKSSTMDERKRSANYDNDDIAPPLKRQATGANGAVKAKDPEVDGIGRDPDLEEFQKEAALRQMNEYKRAKKTVEKELEDLQKTSAAHDAHIRAIDAWFSQLLHEIKISIDQYRDGFPFSTFPSTLLSADSASFEAYLKERASQITGDLRAIFANGHQRDPTVTELQAEVAKLVAAAKKHANELEKNRLEKEQTEERLEDASMRYMVAEKKLDRVKSQTVQKLEKQLLATSSSEVAKPTTAEKPENQDTVSSQALEDAEIALQAALAESAKQAEQMQILVNDNETLISQLTDSKLKATQHSDDEFAQTELFKQLKRQLEDFITRVNGLEASNNELRREAKKLQEERAVYRTEVDAELHAATVDQQQHLMKVEADLARIRTARDELEAERAVRETTFRTDRNSVVQLKEVLAAKDEQIKALELQLERTHGDEAAMTSDIESLPEIEIRNRFAKATKQLEMMKAELEAMGTAYKKLSGSVSSKYNNQQEMEEKLQRLSAEKAKADQKYFGSMKSRDTFAAEVKTLRAQNAKSSEMIASFKDIEISSRQQLSNLEKQVAEAKDAFAVLENKHYTVQNQVSDKNSQAEILKKQVDELKALVASKDTETSSSLAQLRKTELNLEKAKATLVEKEKHFQNLKKLAVPTGPDSEVAEQLRTMALCNVCRVWFKDRVILQCGHTFCKKCIDERLGNRMRKCPNCGIGFGAGDVKPIVL</sequence>
<evidence type="ECO:0000256" key="15">
    <source>
        <dbReference type="RuleBase" id="RU365038"/>
    </source>
</evidence>
<dbReference type="GO" id="GO:0033503">
    <property type="term" value="C:HULC complex"/>
    <property type="evidence" value="ECO:0007669"/>
    <property type="project" value="TreeGrafter"/>
</dbReference>
<keyword evidence="12 15" id="KW-0539">Nucleus</keyword>
<feature type="coiled-coil region" evidence="16">
    <location>
        <begin position="556"/>
        <end position="611"/>
    </location>
</feature>
<dbReference type="AlphaFoldDB" id="A0A8H3IC47"/>
<keyword evidence="10 15" id="KW-0156">Chromatin regulator</keyword>
<dbReference type="PROSITE" id="PS50089">
    <property type="entry name" value="ZF_RING_2"/>
    <property type="match status" value="1"/>
</dbReference>
<dbReference type="OrthoDB" id="654191at2759"/>
<evidence type="ECO:0000256" key="1">
    <source>
        <dbReference type="ARBA" id="ARBA00000900"/>
    </source>
</evidence>
<evidence type="ECO:0000256" key="16">
    <source>
        <dbReference type="SAM" id="Coils"/>
    </source>
</evidence>
<feature type="transmembrane region" description="Helical" evidence="18">
    <location>
        <begin position="208"/>
        <end position="231"/>
    </location>
</feature>
<dbReference type="InterPro" id="IPR013956">
    <property type="entry name" value="E3_ubiquit_lig_Bre1"/>
</dbReference>
<dbReference type="GO" id="GO:0005634">
    <property type="term" value="C:nucleus"/>
    <property type="evidence" value="ECO:0007669"/>
    <property type="project" value="UniProtKB-SubCell"/>
</dbReference>
<evidence type="ECO:0000256" key="5">
    <source>
        <dbReference type="ARBA" id="ARBA00022679"/>
    </source>
</evidence>
<keyword evidence="5 15" id="KW-0808">Transferase</keyword>
<reference evidence="20" key="1">
    <citation type="submission" date="2021-03" db="EMBL/GenBank/DDBJ databases">
        <authorList>
            <person name="Tagirdzhanova G."/>
        </authorList>
    </citation>
    <scope>NUCLEOTIDE SEQUENCE</scope>
</reference>
<keyword evidence="7 14" id="KW-0863">Zinc-finger</keyword>
<dbReference type="GO" id="GO:0016567">
    <property type="term" value="P:protein ubiquitination"/>
    <property type="evidence" value="ECO:0007669"/>
    <property type="project" value="UniProtKB-UniRule"/>
</dbReference>
<dbReference type="Pfam" id="PF08647">
    <property type="entry name" value="BRE1"/>
    <property type="match status" value="1"/>
</dbReference>
<dbReference type="Gene3D" id="3.30.40.10">
    <property type="entry name" value="Zinc/RING finger domain, C3HC4 (zinc finger)"/>
    <property type="match status" value="1"/>
</dbReference>
<keyword evidence="18" id="KW-0472">Membrane</keyword>
<evidence type="ECO:0000256" key="2">
    <source>
        <dbReference type="ARBA" id="ARBA00004123"/>
    </source>
</evidence>
<protein>
    <recommendedName>
        <fullName evidence="15">E3 ubiquitin protein ligase</fullName>
        <ecNumber evidence="15">2.3.2.27</ecNumber>
    </recommendedName>
</protein>
<gene>
    <name evidence="20" type="ORF">GOMPHAMPRED_000677</name>
</gene>
<organism evidence="20 21">
    <name type="scientific">Gomphillus americanus</name>
    <dbReference type="NCBI Taxonomy" id="1940652"/>
    <lineage>
        <taxon>Eukaryota</taxon>
        <taxon>Fungi</taxon>
        <taxon>Dikarya</taxon>
        <taxon>Ascomycota</taxon>
        <taxon>Pezizomycotina</taxon>
        <taxon>Lecanoromycetes</taxon>
        <taxon>OSLEUM clade</taxon>
        <taxon>Ostropomycetidae</taxon>
        <taxon>Ostropales</taxon>
        <taxon>Graphidaceae</taxon>
        <taxon>Gomphilloideae</taxon>
        <taxon>Gomphillus</taxon>
    </lineage>
</organism>
<comment type="similarity">
    <text evidence="4 15">Belongs to the BRE1 family.</text>
</comment>
<dbReference type="PANTHER" id="PTHR23163">
    <property type="entry name" value="RING FINGER PROTEIN-RELATED"/>
    <property type="match status" value="1"/>
</dbReference>
<dbReference type="GO" id="GO:0006325">
    <property type="term" value="P:chromatin organization"/>
    <property type="evidence" value="ECO:0007669"/>
    <property type="project" value="UniProtKB-KW"/>
</dbReference>
<evidence type="ECO:0000313" key="20">
    <source>
        <dbReference type="EMBL" id="CAF9915280.1"/>
    </source>
</evidence>
<feature type="compositionally biased region" description="Basic and acidic residues" evidence="17">
    <location>
        <begin position="430"/>
        <end position="442"/>
    </location>
</feature>
<dbReference type="InterPro" id="IPR001841">
    <property type="entry name" value="Znf_RING"/>
</dbReference>
<feature type="transmembrane region" description="Helical" evidence="18">
    <location>
        <begin position="251"/>
        <end position="274"/>
    </location>
</feature>
<dbReference type="SMART" id="SM00184">
    <property type="entry name" value="RING"/>
    <property type="match status" value="1"/>
</dbReference>
<feature type="transmembrane region" description="Helical" evidence="18">
    <location>
        <begin position="286"/>
        <end position="309"/>
    </location>
</feature>
<evidence type="ECO:0000256" key="10">
    <source>
        <dbReference type="ARBA" id="ARBA00022853"/>
    </source>
</evidence>
<feature type="compositionally biased region" description="Low complexity" evidence="17">
    <location>
        <begin position="324"/>
        <end position="335"/>
    </location>
</feature>
<keyword evidence="9 15" id="KW-0862">Zinc</keyword>
<dbReference type="EMBL" id="CAJPDQ010000010">
    <property type="protein sequence ID" value="CAF9915280.1"/>
    <property type="molecule type" value="Genomic_DNA"/>
</dbReference>
<dbReference type="Proteomes" id="UP000664169">
    <property type="component" value="Unassembled WGS sequence"/>
</dbReference>
<dbReference type="InterPro" id="IPR017907">
    <property type="entry name" value="Znf_RING_CS"/>
</dbReference>
<evidence type="ECO:0000259" key="19">
    <source>
        <dbReference type="PROSITE" id="PS50089"/>
    </source>
</evidence>
<feature type="region of interest" description="Disordered" evidence="17">
    <location>
        <begin position="316"/>
        <end position="345"/>
    </location>
</feature>
<evidence type="ECO:0000256" key="6">
    <source>
        <dbReference type="ARBA" id="ARBA00022723"/>
    </source>
</evidence>
<feature type="coiled-coil region" evidence="16">
    <location>
        <begin position="871"/>
        <end position="898"/>
    </location>
</feature>
<dbReference type="GO" id="GO:0008270">
    <property type="term" value="F:zinc ion binding"/>
    <property type="evidence" value="ECO:0007669"/>
    <property type="project" value="UniProtKB-KW"/>
</dbReference>
<feature type="transmembrane region" description="Helical" evidence="18">
    <location>
        <begin position="164"/>
        <end position="187"/>
    </location>
</feature>
<evidence type="ECO:0000256" key="14">
    <source>
        <dbReference type="PROSITE-ProRule" id="PRU00175"/>
    </source>
</evidence>
<comment type="function">
    <text evidence="13">E3 ubiquitin-protein ligase that mediates monoubiquitination of histone H2B to form H2BK123ub1. H2BK123ub1 gives a specific tag for epigenetic transcriptional activation and is also a prerequisite for H3K4me and H3K79me formation.</text>
</comment>
<dbReference type="PROSITE" id="PS00518">
    <property type="entry name" value="ZF_RING_1"/>
    <property type="match status" value="1"/>
</dbReference>
<evidence type="ECO:0000256" key="11">
    <source>
        <dbReference type="ARBA" id="ARBA00023054"/>
    </source>
</evidence>
<dbReference type="SUPFAM" id="SSF57850">
    <property type="entry name" value="RING/U-box"/>
    <property type="match status" value="1"/>
</dbReference>
<feature type="coiled-coil region" evidence="16">
    <location>
        <begin position="704"/>
        <end position="823"/>
    </location>
</feature>
<keyword evidence="8 15" id="KW-0833">Ubl conjugation pathway</keyword>
<evidence type="ECO:0000256" key="8">
    <source>
        <dbReference type="ARBA" id="ARBA00022786"/>
    </source>
</evidence>
<comment type="pathway">
    <text evidence="3 15">Protein modification; protein ubiquitination.</text>
</comment>
<feature type="coiled-coil region" evidence="16">
    <location>
        <begin position="934"/>
        <end position="1031"/>
    </location>
</feature>
<feature type="transmembrane region" description="Helical" evidence="18">
    <location>
        <begin position="96"/>
        <end position="117"/>
    </location>
</feature>
<dbReference type="PANTHER" id="PTHR23163:SF0">
    <property type="entry name" value="E3 UBIQUITIN-PROTEIN LIGASE BRE1"/>
    <property type="match status" value="1"/>
</dbReference>
<dbReference type="InterPro" id="IPR036259">
    <property type="entry name" value="MFS_trans_sf"/>
</dbReference>
<comment type="catalytic activity">
    <reaction evidence="1 15">
        <text>S-ubiquitinyl-[E2 ubiquitin-conjugating enzyme]-L-cysteine + [acceptor protein]-L-lysine = [E2 ubiquitin-conjugating enzyme]-L-cysteine + N(6)-ubiquitinyl-[acceptor protein]-L-lysine.</text>
        <dbReference type="EC" id="2.3.2.27"/>
    </reaction>
</comment>
<dbReference type="GO" id="GO:0061630">
    <property type="term" value="F:ubiquitin protein ligase activity"/>
    <property type="evidence" value="ECO:0007669"/>
    <property type="project" value="UniProtKB-EC"/>
</dbReference>
<proteinExistence type="inferred from homology"/>
<evidence type="ECO:0000256" key="7">
    <source>
        <dbReference type="ARBA" id="ARBA00022771"/>
    </source>
</evidence>
<dbReference type="CDD" id="cd16499">
    <property type="entry name" value="RING-HC_Bre1-like"/>
    <property type="match status" value="1"/>
</dbReference>
<evidence type="ECO:0000256" key="17">
    <source>
        <dbReference type="SAM" id="MobiDB-lite"/>
    </source>
</evidence>
<keyword evidence="21" id="KW-1185">Reference proteome</keyword>